<dbReference type="FunCoup" id="A0A7L9FEJ6">
    <property type="interactions" value="71"/>
</dbReference>
<evidence type="ECO:0000256" key="2">
    <source>
        <dbReference type="ARBA" id="ARBA00008531"/>
    </source>
</evidence>
<evidence type="ECO:0000256" key="5">
    <source>
        <dbReference type="ARBA" id="ARBA00022741"/>
    </source>
</evidence>
<dbReference type="GO" id="GO:0005525">
    <property type="term" value="F:GTP binding"/>
    <property type="evidence" value="ECO:0007669"/>
    <property type="project" value="UniProtKB-KW"/>
</dbReference>
<dbReference type="SMART" id="SM00963">
    <property type="entry name" value="SRP54_N"/>
    <property type="match status" value="1"/>
</dbReference>
<dbReference type="InterPro" id="IPR042101">
    <property type="entry name" value="SRP54_N_sf"/>
</dbReference>
<evidence type="ECO:0000256" key="1">
    <source>
        <dbReference type="ARBA" id="ARBA00004413"/>
    </source>
</evidence>
<keyword evidence="8" id="KW-0472">Membrane</keyword>
<evidence type="ECO:0000256" key="7">
    <source>
        <dbReference type="ARBA" id="ARBA00023134"/>
    </source>
</evidence>
<evidence type="ECO:0000256" key="4">
    <source>
        <dbReference type="ARBA" id="ARBA00022490"/>
    </source>
</evidence>
<dbReference type="InterPro" id="IPR013822">
    <property type="entry name" value="Signal_recog_particl_SRP54_hlx"/>
</dbReference>
<dbReference type="EMBL" id="CP062310">
    <property type="protein sequence ID" value="QOJ78228.1"/>
    <property type="molecule type" value="Genomic_DNA"/>
</dbReference>
<dbReference type="KEGG" id="thel:IG193_05495"/>
<name>A0A7L9FEJ6_9CREN</name>
<evidence type="ECO:0000259" key="10">
    <source>
        <dbReference type="PROSITE" id="PS00300"/>
    </source>
</evidence>
<dbReference type="InParanoid" id="A0A7L9FEJ6"/>
<dbReference type="AlphaFoldDB" id="A0A7L9FEJ6"/>
<dbReference type="GeneID" id="59149329"/>
<dbReference type="GO" id="GO:0005047">
    <property type="term" value="F:signal recognition particle binding"/>
    <property type="evidence" value="ECO:0007669"/>
    <property type="project" value="TreeGrafter"/>
</dbReference>
<dbReference type="Pfam" id="PF02881">
    <property type="entry name" value="SRP54_N"/>
    <property type="match status" value="1"/>
</dbReference>
<dbReference type="SMART" id="SM00962">
    <property type="entry name" value="SRP54"/>
    <property type="match status" value="1"/>
</dbReference>
<keyword evidence="4" id="KW-0963">Cytoplasm</keyword>
<dbReference type="RefSeq" id="WP_192818200.1">
    <property type="nucleotide sequence ID" value="NZ_CP062310.1"/>
</dbReference>
<dbReference type="SUPFAM" id="SSF47364">
    <property type="entry name" value="Domain of the SRP/SRP receptor G-proteins"/>
    <property type="match status" value="1"/>
</dbReference>
<protein>
    <submittedName>
        <fullName evidence="11">Signal recognition particle-docking protein FtsY</fullName>
    </submittedName>
</protein>
<reference evidence="11 12" key="1">
    <citation type="submission" date="2020-10" db="EMBL/GenBank/DDBJ databases">
        <title>Thermofilum lucidum 3507LT sp. nov. a novel member of Thermofilaceae family isolated from Chile hot spring, and proposal of description order Thermofilales.</title>
        <authorList>
            <person name="Zayulina K.S."/>
            <person name="Elcheninov A.G."/>
            <person name="Toshchakov S.V."/>
            <person name="Kublanov I.V."/>
        </authorList>
    </citation>
    <scope>NUCLEOTIDE SEQUENCE [LARGE SCALE GENOMIC DNA]</scope>
    <source>
        <strain evidence="11 12">3507LT</strain>
    </source>
</reference>
<dbReference type="InterPro" id="IPR027417">
    <property type="entry name" value="P-loop_NTPase"/>
</dbReference>
<dbReference type="GO" id="GO:0005737">
    <property type="term" value="C:cytoplasm"/>
    <property type="evidence" value="ECO:0007669"/>
    <property type="project" value="UniProtKB-ARBA"/>
</dbReference>
<dbReference type="PANTHER" id="PTHR43134">
    <property type="entry name" value="SIGNAL RECOGNITION PARTICLE RECEPTOR SUBUNIT ALPHA"/>
    <property type="match status" value="1"/>
</dbReference>
<evidence type="ECO:0000313" key="12">
    <source>
        <dbReference type="Proteomes" id="UP000594121"/>
    </source>
</evidence>
<dbReference type="NCBIfam" id="TIGR00064">
    <property type="entry name" value="ftsY"/>
    <property type="match status" value="1"/>
</dbReference>
<evidence type="ECO:0000313" key="11">
    <source>
        <dbReference type="EMBL" id="QOJ78228.1"/>
    </source>
</evidence>
<dbReference type="GO" id="GO:0005886">
    <property type="term" value="C:plasma membrane"/>
    <property type="evidence" value="ECO:0007669"/>
    <property type="project" value="UniProtKB-SubCell"/>
</dbReference>
<comment type="subcellular location">
    <subcellularLocation>
        <location evidence="1">Cell membrane</location>
        <topology evidence="1">Peripheral membrane protein</topology>
        <orientation evidence="1">Cytoplasmic side</orientation>
    </subcellularLocation>
</comment>
<dbReference type="Proteomes" id="UP000594121">
    <property type="component" value="Chromosome"/>
</dbReference>
<keyword evidence="5" id="KW-0547">Nucleotide-binding</keyword>
<proteinExistence type="inferred from homology"/>
<accession>A0A7L9FEJ6</accession>
<keyword evidence="9" id="KW-0675">Receptor</keyword>
<dbReference type="Gene3D" id="3.40.50.300">
    <property type="entry name" value="P-loop containing nucleotide triphosphate hydrolases"/>
    <property type="match status" value="1"/>
</dbReference>
<keyword evidence="7" id="KW-0342">GTP-binding</keyword>
<gene>
    <name evidence="11" type="primary">ftsY</name>
    <name evidence="11" type="ORF">IG193_05495</name>
</gene>
<evidence type="ECO:0000256" key="3">
    <source>
        <dbReference type="ARBA" id="ARBA00022475"/>
    </source>
</evidence>
<evidence type="ECO:0000256" key="9">
    <source>
        <dbReference type="ARBA" id="ARBA00023170"/>
    </source>
</evidence>
<sequence>MPRGLSRVFREFVEFLAYKEVTPESFEEASSRLLLELVENDVAFDAAEGVISRLRERVIGQRVKRGISTVEFIRNELGAVLLEIFEKAGSIDLEQEASKLAGKGELYKVVFLGPNGHGKTTTIGKLAFRLRLRGLKVVIGAADTFRAGAIEQASRIAASAGAQLVSLGYGADPAAVAYEAVEVARKRGFDVVLIDTAGRMHTKKNLMDEMKKIVRVVEPNFRVFVGDALTGNDAVNMARAFLEEVGFEGSIITKYDADTKGGVVVSVVYATSRPVLYVGTGQRLEDLEPFDYRKFVESLLQ</sequence>
<keyword evidence="3" id="KW-1003">Cell membrane</keyword>
<evidence type="ECO:0000256" key="6">
    <source>
        <dbReference type="ARBA" id="ARBA00022801"/>
    </source>
</evidence>
<organism evidence="11 12">
    <name type="scientific">Infirmifilum lucidum</name>
    <dbReference type="NCBI Taxonomy" id="2776706"/>
    <lineage>
        <taxon>Archaea</taxon>
        <taxon>Thermoproteota</taxon>
        <taxon>Thermoprotei</taxon>
        <taxon>Thermofilales</taxon>
        <taxon>Thermofilaceae</taxon>
        <taxon>Infirmifilum</taxon>
    </lineage>
</organism>
<dbReference type="SUPFAM" id="SSF52540">
    <property type="entry name" value="P-loop containing nucleoside triphosphate hydrolases"/>
    <property type="match status" value="1"/>
</dbReference>
<dbReference type="Gene3D" id="1.20.120.140">
    <property type="entry name" value="Signal recognition particle SRP54, nucleotide-binding domain"/>
    <property type="match status" value="1"/>
</dbReference>
<dbReference type="SMART" id="SM00382">
    <property type="entry name" value="AAA"/>
    <property type="match status" value="1"/>
</dbReference>
<dbReference type="GO" id="GO:0006614">
    <property type="term" value="P:SRP-dependent cotranslational protein targeting to membrane"/>
    <property type="evidence" value="ECO:0007669"/>
    <property type="project" value="InterPro"/>
</dbReference>
<dbReference type="PROSITE" id="PS00300">
    <property type="entry name" value="SRP54"/>
    <property type="match status" value="1"/>
</dbReference>
<dbReference type="PANTHER" id="PTHR43134:SF1">
    <property type="entry name" value="SIGNAL RECOGNITION PARTICLE RECEPTOR SUBUNIT ALPHA"/>
    <property type="match status" value="1"/>
</dbReference>
<dbReference type="InterPro" id="IPR003593">
    <property type="entry name" value="AAA+_ATPase"/>
</dbReference>
<dbReference type="InterPro" id="IPR000897">
    <property type="entry name" value="SRP54_GTPase_dom"/>
</dbReference>
<dbReference type="Pfam" id="PF00448">
    <property type="entry name" value="SRP54"/>
    <property type="match status" value="1"/>
</dbReference>
<comment type="similarity">
    <text evidence="2">Belongs to the GTP-binding SRP family.</text>
</comment>
<feature type="domain" description="SRP54-type proteins GTP-binding" evidence="10">
    <location>
        <begin position="274"/>
        <end position="287"/>
    </location>
</feature>
<evidence type="ECO:0000256" key="8">
    <source>
        <dbReference type="ARBA" id="ARBA00023136"/>
    </source>
</evidence>
<keyword evidence="6" id="KW-0378">Hydrolase</keyword>
<dbReference type="GO" id="GO:0003924">
    <property type="term" value="F:GTPase activity"/>
    <property type="evidence" value="ECO:0007669"/>
    <property type="project" value="TreeGrafter"/>
</dbReference>
<dbReference type="InterPro" id="IPR036225">
    <property type="entry name" value="SRP/SRP_N"/>
</dbReference>
<dbReference type="InterPro" id="IPR004390">
    <property type="entry name" value="SR_rcpt_FtsY"/>
</dbReference>
<keyword evidence="12" id="KW-1185">Reference proteome</keyword>